<evidence type="ECO:0000256" key="2">
    <source>
        <dbReference type="ARBA" id="ARBA00023136"/>
    </source>
</evidence>
<keyword evidence="5" id="KW-1185">Reference proteome</keyword>
<keyword evidence="2" id="KW-0472">Membrane</keyword>
<dbReference type="Proteomes" id="UP001236500">
    <property type="component" value="Chromosome"/>
</dbReference>
<sequence>MNLMIVGATGLVGRHVLDLALANTAVHRVIAPTRRPLPAHPKLLLPQVDFEQLPDGVDWWQVDAVICALGTTMRIAGSRIAFTRVDHDYPLEVARLTHRAGASVYVLNSALGADPDSRFFYNRTKGKLEYDLKQIGFESLAFVRPGLIGGNREEFRPGERMAELLLRLMHPLIPRRWRISPAQNIARELLGAALKPEAGIRIVSSQELTY</sequence>
<dbReference type="EMBL" id="CP118605">
    <property type="protein sequence ID" value="WGL17093.1"/>
    <property type="molecule type" value="Genomic_DNA"/>
</dbReference>
<name>A0ABY8NDW2_9GAMM</name>
<dbReference type="PANTHER" id="PTHR14097">
    <property type="entry name" value="OXIDOREDUCTASE HTATIP2"/>
    <property type="match status" value="1"/>
</dbReference>
<feature type="domain" description="NAD-dependent epimerase/dehydratase" evidence="3">
    <location>
        <begin position="4"/>
        <end position="110"/>
    </location>
</feature>
<evidence type="ECO:0000256" key="1">
    <source>
        <dbReference type="ARBA" id="ARBA00004370"/>
    </source>
</evidence>
<dbReference type="RefSeq" id="WP_280320916.1">
    <property type="nucleotide sequence ID" value="NZ_CP118605.1"/>
</dbReference>
<evidence type="ECO:0000313" key="5">
    <source>
        <dbReference type="Proteomes" id="UP001236500"/>
    </source>
</evidence>
<accession>A0ABY8NDW2</accession>
<dbReference type="Gene3D" id="3.40.50.720">
    <property type="entry name" value="NAD(P)-binding Rossmann-like Domain"/>
    <property type="match status" value="1"/>
</dbReference>
<dbReference type="InterPro" id="IPR001509">
    <property type="entry name" value="Epimerase_deHydtase"/>
</dbReference>
<dbReference type="Pfam" id="PF01370">
    <property type="entry name" value="Epimerase"/>
    <property type="match status" value="1"/>
</dbReference>
<dbReference type="InterPro" id="IPR036291">
    <property type="entry name" value="NAD(P)-bd_dom_sf"/>
</dbReference>
<proteinExistence type="predicted"/>
<dbReference type="PANTHER" id="PTHR14097:SF7">
    <property type="entry name" value="OXIDOREDUCTASE HTATIP2"/>
    <property type="match status" value="1"/>
</dbReference>
<dbReference type="SUPFAM" id="SSF51735">
    <property type="entry name" value="NAD(P)-binding Rossmann-fold domains"/>
    <property type="match status" value="1"/>
</dbReference>
<evidence type="ECO:0000313" key="4">
    <source>
        <dbReference type="EMBL" id="WGL17093.1"/>
    </source>
</evidence>
<organism evidence="4 5">
    <name type="scientific">Microbulbifer bruguierae</name>
    <dbReference type="NCBI Taxonomy" id="3029061"/>
    <lineage>
        <taxon>Bacteria</taxon>
        <taxon>Pseudomonadati</taxon>
        <taxon>Pseudomonadota</taxon>
        <taxon>Gammaproteobacteria</taxon>
        <taxon>Cellvibrionales</taxon>
        <taxon>Microbulbiferaceae</taxon>
        <taxon>Microbulbifer</taxon>
    </lineage>
</organism>
<gene>
    <name evidence="4" type="ORF">PVT68_02040</name>
</gene>
<comment type="subcellular location">
    <subcellularLocation>
        <location evidence="1">Membrane</location>
    </subcellularLocation>
</comment>
<reference evidence="4 5" key="1">
    <citation type="submission" date="2023-02" db="EMBL/GenBank/DDBJ databases">
        <title>Description and genomic characterization of Microbulbifer bruguierae sp. nov., isolated from the sediment of mangrove plant Bruguiera sexangula.</title>
        <authorList>
            <person name="Long M."/>
        </authorList>
    </citation>
    <scope>NUCLEOTIDE SEQUENCE [LARGE SCALE GENOMIC DNA]</scope>
    <source>
        <strain evidence="4 5">H12</strain>
    </source>
</reference>
<protein>
    <submittedName>
        <fullName evidence="4">NAD-dependent epimerase/dehydratase family protein</fullName>
    </submittedName>
</protein>
<evidence type="ECO:0000259" key="3">
    <source>
        <dbReference type="Pfam" id="PF01370"/>
    </source>
</evidence>